<dbReference type="EMBL" id="JAKXMK010000016">
    <property type="protein sequence ID" value="MCH6167990.1"/>
    <property type="molecule type" value="Genomic_DNA"/>
</dbReference>
<evidence type="ECO:0000256" key="4">
    <source>
        <dbReference type="ARBA" id="ARBA00022692"/>
    </source>
</evidence>
<reference evidence="9 10" key="1">
    <citation type="submission" date="2022-03" db="EMBL/GenBank/DDBJ databases">
        <title>Pseudonocardia alaer sp. nov., a novel actinomycete isolated from reed forest soil.</title>
        <authorList>
            <person name="Wang L."/>
        </authorList>
    </citation>
    <scope>NUCLEOTIDE SEQUENCE [LARGE SCALE GENOMIC DNA]</scope>
    <source>
        <strain evidence="9 10">Y-16303</strain>
    </source>
</reference>
<feature type="transmembrane region" description="Helical" evidence="7">
    <location>
        <begin position="76"/>
        <end position="95"/>
    </location>
</feature>
<feature type="transmembrane region" description="Helical" evidence="7">
    <location>
        <begin position="344"/>
        <end position="366"/>
    </location>
</feature>
<organism evidence="9 10">
    <name type="scientific">Pseudonocardia alaniniphila</name>
    <dbReference type="NCBI Taxonomy" id="75291"/>
    <lineage>
        <taxon>Bacteria</taxon>
        <taxon>Bacillati</taxon>
        <taxon>Actinomycetota</taxon>
        <taxon>Actinomycetes</taxon>
        <taxon>Pseudonocardiales</taxon>
        <taxon>Pseudonocardiaceae</taxon>
        <taxon>Pseudonocardia</taxon>
    </lineage>
</organism>
<keyword evidence="10" id="KW-1185">Reference proteome</keyword>
<keyword evidence="3" id="KW-1003">Cell membrane</keyword>
<dbReference type="SUPFAM" id="SSF103473">
    <property type="entry name" value="MFS general substrate transporter"/>
    <property type="match status" value="1"/>
</dbReference>
<feature type="transmembrane region" description="Helical" evidence="7">
    <location>
        <begin position="41"/>
        <end position="64"/>
    </location>
</feature>
<evidence type="ECO:0000259" key="8">
    <source>
        <dbReference type="PROSITE" id="PS50850"/>
    </source>
</evidence>
<dbReference type="InterPro" id="IPR020846">
    <property type="entry name" value="MFS_dom"/>
</dbReference>
<name>A0ABS9THG2_9PSEU</name>
<evidence type="ECO:0000313" key="9">
    <source>
        <dbReference type="EMBL" id="MCH6167990.1"/>
    </source>
</evidence>
<keyword evidence="5 7" id="KW-1133">Transmembrane helix</keyword>
<accession>A0ABS9THG2</accession>
<feature type="transmembrane region" description="Helical" evidence="7">
    <location>
        <begin position="372"/>
        <end position="394"/>
    </location>
</feature>
<dbReference type="Gene3D" id="1.20.1250.20">
    <property type="entry name" value="MFS general substrate transporter like domains"/>
    <property type="match status" value="1"/>
</dbReference>
<keyword evidence="4 7" id="KW-0812">Transmembrane</keyword>
<feature type="domain" description="Major facilitator superfamily (MFS) profile" evidence="8">
    <location>
        <begin position="9"/>
        <end position="397"/>
    </location>
</feature>
<dbReference type="InterPro" id="IPR050171">
    <property type="entry name" value="MFS_Transporters"/>
</dbReference>
<evidence type="ECO:0000256" key="2">
    <source>
        <dbReference type="ARBA" id="ARBA00022448"/>
    </source>
</evidence>
<keyword evidence="2" id="KW-0813">Transport</keyword>
<evidence type="ECO:0000256" key="1">
    <source>
        <dbReference type="ARBA" id="ARBA00004651"/>
    </source>
</evidence>
<feature type="transmembrane region" description="Helical" evidence="7">
    <location>
        <begin position="306"/>
        <end position="324"/>
    </location>
</feature>
<dbReference type="InterPro" id="IPR011701">
    <property type="entry name" value="MFS"/>
</dbReference>
<feature type="transmembrane region" description="Helical" evidence="7">
    <location>
        <begin position="250"/>
        <end position="268"/>
    </location>
</feature>
<dbReference type="RefSeq" id="WP_241038634.1">
    <property type="nucleotide sequence ID" value="NZ_BAAAJF010000012.1"/>
</dbReference>
<feature type="transmembrane region" description="Helical" evidence="7">
    <location>
        <begin position="280"/>
        <end position="300"/>
    </location>
</feature>
<evidence type="ECO:0000256" key="6">
    <source>
        <dbReference type="ARBA" id="ARBA00023136"/>
    </source>
</evidence>
<dbReference type="PANTHER" id="PTHR23517:SF13">
    <property type="entry name" value="MAJOR FACILITATOR SUPERFAMILY MFS_1"/>
    <property type="match status" value="1"/>
</dbReference>
<evidence type="ECO:0000256" key="7">
    <source>
        <dbReference type="SAM" id="Phobius"/>
    </source>
</evidence>
<dbReference type="PROSITE" id="PS50850">
    <property type="entry name" value="MFS"/>
    <property type="match status" value="1"/>
</dbReference>
<dbReference type="PANTHER" id="PTHR23517">
    <property type="entry name" value="RESISTANCE PROTEIN MDTM, PUTATIVE-RELATED-RELATED"/>
    <property type="match status" value="1"/>
</dbReference>
<feature type="transmembrane region" description="Helical" evidence="7">
    <location>
        <begin position="217"/>
        <end position="238"/>
    </location>
</feature>
<evidence type="ECO:0000256" key="3">
    <source>
        <dbReference type="ARBA" id="ARBA00022475"/>
    </source>
</evidence>
<proteinExistence type="predicted"/>
<feature type="transmembrane region" description="Helical" evidence="7">
    <location>
        <begin position="170"/>
        <end position="189"/>
    </location>
</feature>
<keyword evidence="6 7" id="KW-0472">Membrane</keyword>
<comment type="subcellular location">
    <subcellularLocation>
        <location evidence="1">Cell membrane</location>
        <topology evidence="1">Multi-pass membrane protein</topology>
    </subcellularLocation>
</comment>
<comment type="caution">
    <text evidence="9">The sequence shown here is derived from an EMBL/GenBank/DDBJ whole genome shotgun (WGS) entry which is preliminary data.</text>
</comment>
<feature type="transmembrane region" description="Helical" evidence="7">
    <location>
        <begin position="144"/>
        <end position="164"/>
    </location>
</feature>
<gene>
    <name evidence="9" type="ORF">MMF94_20065</name>
</gene>
<feature type="transmembrane region" description="Helical" evidence="7">
    <location>
        <begin position="101"/>
        <end position="123"/>
    </location>
</feature>
<evidence type="ECO:0000256" key="5">
    <source>
        <dbReference type="ARBA" id="ARBA00022989"/>
    </source>
</evidence>
<protein>
    <submittedName>
        <fullName evidence="9">MFS transporter</fullName>
    </submittedName>
</protein>
<dbReference type="Proteomes" id="UP001299970">
    <property type="component" value="Unassembled WGS sequence"/>
</dbReference>
<evidence type="ECO:0000313" key="10">
    <source>
        <dbReference type="Proteomes" id="UP001299970"/>
    </source>
</evidence>
<feature type="transmembrane region" description="Helical" evidence="7">
    <location>
        <begin position="7"/>
        <end position="29"/>
    </location>
</feature>
<sequence>MSPGRRYGFGFWSVAAVFLTVIAFSTAPGPLYTLYRERDGFSAFVVTIVYAAYSVCAVVSLVLAGHLSDSHGRRRVLVPALLLEIVAAAVFLFWPALPGLIVARSLTGLGIGAFTSTATAWLGELHAGHRPRATNRRAQVVGTASNVWGFGVGTMLSGALAQWAGHPLTVPYLVFVIALVAGLLLVLAAPETRAPMTPRTRYRPQRVSVPHHVRGRYLAAATGMFAVFAALGLFTSVAPSYLSGPLHHPSVALAGAVTFVVFTSAVAAQLATSMIGMRRLLTTGIPILLVGLALLVAAVWLPVPSLAGFLTGGVVAGLGGGILFRGNLSTVVTLAPENARAEALAGLFVAGYLGLTIPVIGLGLLVRYSTPQVGLLVFATALALAVIATAPTLLCRTGAADERTPAPLFSEASAFSLATAVRDGDER</sequence>
<dbReference type="Pfam" id="PF07690">
    <property type="entry name" value="MFS_1"/>
    <property type="match status" value="1"/>
</dbReference>
<dbReference type="InterPro" id="IPR036259">
    <property type="entry name" value="MFS_trans_sf"/>
</dbReference>